<reference evidence="2" key="1">
    <citation type="journal article" date="2023" name="Mol. Phylogenet. Evol.">
        <title>Genome-scale phylogeny and comparative genomics of the fungal order Sordariales.</title>
        <authorList>
            <person name="Hensen N."/>
            <person name="Bonometti L."/>
            <person name="Westerberg I."/>
            <person name="Brannstrom I.O."/>
            <person name="Guillou S."/>
            <person name="Cros-Aarteil S."/>
            <person name="Calhoun S."/>
            <person name="Haridas S."/>
            <person name="Kuo A."/>
            <person name="Mondo S."/>
            <person name="Pangilinan J."/>
            <person name="Riley R."/>
            <person name="LaButti K."/>
            <person name="Andreopoulos B."/>
            <person name="Lipzen A."/>
            <person name="Chen C."/>
            <person name="Yan M."/>
            <person name="Daum C."/>
            <person name="Ng V."/>
            <person name="Clum A."/>
            <person name="Steindorff A."/>
            <person name="Ohm R.A."/>
            <person name="Martin F."/>
            <person name="Silar P."/>
            <person name="Natvig D.O."/>
            <person name="Lalanne C."/>
            <person name="Gautier V."/>
            <person name="Ament-Velasquez S.L."/>
            <person name="Kruys A."/>
            <person name="Hutchinson M.I."/>
            <person name="Powell A.J."/>
            <person name="Barry K."/>
            <person name="Miller A.N."/>
            <person name="Grigoriev I.V."/>
            <person name="Debuchy R."/>
            <person name="Gladieux P."/>
            <person name="Hiltunen Thoren M."/>
            <person name="Johannesson H."/>
        </authorList>
    </citation>
    <scope>NUCLEOTIDE SEQUENCE</scope>
    <source>
        <strain evidence="2">PSN293</strain>
    </source>
</reference>
<sequence>MDEQARIPVSLPRENPTVSYWQDPPDGIANLRVTAELPESAETVIIGSGISGAAIAWNLLEDVRSCKKESMNVVMLEARGACSGATGRNGGHTKAASYRSFLDMAESVGLQEAAQIASLELDNIQAVHKFAQDHNIDCDLNPCETIDIIYDEAQWNKAHEAVAAMRAALPEGHPAAKYTFHSAEEVRSKFHCHSNSSNGREEKLYGGVSYFAGSLSSYKLVIGILKLCTELGLNLQTNTPATSLTKNSDGTWTVATPRGNIKASRVILATNGYTAALLPEKFQGVIVPLRGQVTAHRPGSNLPLKGCLPTTYSFIYENGYEYMIPRPAGSLHAGDIIIGGGLARAPDEGLHEYGTTDDTTINETISAYLRDTTPRYFSLEGWGDDHPDGRIRKEWTGIMGYSPDGFPFVGGIQEEAYHGLWVSVSFQGHGMVLCWMCARALVEMIRISHDFTQGPNDGVAGTLDRAEKLSEWFPDAFWVSSDRLRKRFKGRLHYPSFKLRVQPELISVRKRHGMSCNWSLAPWRLVTGRTKSAWGCKPES</sequence>
<dbReference type="EMBL" id="MU858307">
    <property type="protein sequence ID" value="KAK4207273.1"/>
    <property type="molecule type" value="Genomic_DNA"/>
</dbReference>
<reference evidence="2" key="2">
    <citation type="submission" date="2023-05" db="EMBL/GenBank/DDBJ databases">
        <authorList>
            <consortium name="Lawrence Berkeley National Laboratory"/>
            <person name="Steindorff A."/>
            <person name="Hensen N."/>
            <person name="Bonometti L."/>
            <person name="Westerberg I."/>
            <person name="Brannstrom I.O."/>
            <person name="Guillou S."/>
            <person name="Cros-Aarteil S."/>
            <person name="Calhoun S."/>
            <person name="Haridas S."/>
            <person name="Kuo A."/>
            <person name="Mondo S."/>
            <person name="Pangilinan J."/>
            <person name="Riley R."/>
            <person name="Labutti K."/>
            <person name="Andreopoulos B."/>
            <person name="Lipzen A."/>
            <person name="Chen C."/>
            <person name="Yanf M."/>
            <person name="Daum C."/>
            <person name="Ng V."/>
            <person name="Clum A."/>
            <person name="Ohm R."/>
            <person name="Martin F."/>
            <person name="Silar P."/>
            <person name="Natvig D."/>
            <person name="Lalanne C."/>
            <person name="Gautier V."/>
            <person name="Ament-Velasquez S.L."/>
            <person name="Kruys A."/>
            <person name="Hutchinson M.I."/>
            <person name="Powell A.J."/>
            <person name="Barry K."/>
            <person name="Miller A.N."/>
            <person name="Grigoriev I.V."/>
            <person name="Debuchy R."/>
            <person name="Gladieux P."/>
            <person name="Thoren M.H."/>
            <person name="Johannesson H."/>
        </authorList>
    </citation>
    <scope>NUCLEOTIDE SEQUENCE</scope>
    <source>
        <strain evidence="2">PSN293</strain>
    </source>
</reference>
<accession>A0AAN6XUS0</accession>
<dbReference type="GO" id="GO:0005737">
    <property type="term" value="C:cytoplasm"/>
    <property type="evidence" value="ECO:0007669"/>
    <property type="project" value="TreeGrafter"/>
</dbReference>
<dbReference type="Proteomes" id="UP001301769">
    <property type="component" value="Unassembled WGS sequence"/>
</dbReference>
<dbReference type="Pfam" id="PF01266">
    <property type="entry name" value="DAO"/>
    <property type="match status" value="1"/>
</dbReference>
<dbReference type="Gene3D" id="3.30.9.10">
    <property type="entry name" value="D-Amino Acid Oxidase, subunit A, domain 2"/>
    <property type="match status" value="1"/>
</dbReference>
<evidence type="ECO:0000313" key="2">
    <source>
        <dbReference type="EMBL" id="KAK4207273.1"/>
    </source>
</evidence>
<dbReference type="PANTHER" id="PTHR13847:SF284">
    <property type="entry name" value="FAD DEPENDENT OXIDOREDUCTASE DOMAIN-CONTAINING PROTEIN"/>
    <property type="match status" value="1"/>
</dbReference>
<evidence type="ECO:0000313" key="3">
    <source>
        <dbReference type="Proteomes" id="UP001301769"/>
    </source>
</evidence>
<dbReference type="AlphaFoldDB" id="A0AAN6XUS0"/>
<dbReference type="PANTHER" id="PTHR13847">
    <property type="entry name" value="SARCOSINE DEHYDROGENASE-RELATED"/>
    <property type="match status" value="1"/>
</dbReference>
<dbReference type="InterPro" id="IPR006076">
    <property type="entry name" value="FAD-dep_OxRdtase"/>
</dbReference>
<comment type="caution">
    <text evidence="2">The sequence shown here is derived from an EMBL/GenBank/DDBJ whole genome shotgun (WGS) entry which is preliminary data.</text>
</comment>
<organism evidence="2 3">
    <name type="scientific">Rhypophila decipiens</name>
    <dbReference type="NCBI Taxonomy" id="261697"/>
    <lineage>
        <taxon>Eukaryota</taxon>
        <taxon>Fungi</taxon>
        <taxon>Dikarya</taxon>
        <taxon>Ascomycota</taxon>
        <taxon>Pezizomycotina</taxon>
        <taxon>Sordariomycetes</taxon>
        <taxon>Sordariomycetidae</taxon>
        <taxon>Sordariales</taxon>
        <taxon>Naviculisporaceae</taxon>
        <taxon>Rhypophila</taxon>
    </lineage>
</organism>
<evidence type="ECO:0000259" key="1">
    <source>
        <dbReference type="Pfam" id="PF01266"/>
    </source>
</evidence>
<dbReference type="SUPFAM" id="SSF51905">
    <property type="entry name" value="FAD/NAD(P)-binding domain"/>
    <property type="match status" value="1"/>
</dbReference>
<proteinExistence type="predicted"/>
<name>A0AAN6XUS0_9PEZI</name>
<keyword evidence="3" id="KW-1185">Reference proteome</keyword>
<feature type="domain" description="FAD dependent oxidoreductase" evidence="1">
    <location>
        <begin position="43"/>
        <end position="444"/>
    </location>
</feature>
<protein>
    <submittedName>
        <fullName evidence="2">FAD dependent oxidoreductase-domain-containing protein</fullName>
    </submittedName>
</protein>
<dbReference type="InterPro" id="IPR036188">
    <property type="entry name" value="FAD/NAD-bd_sf"/>
</dbReference>
<dbReference type="Gene3D" id="3.50.50.60">
    <property type="entry name" value="FAD/NAD(P)-binding domain"/>
    <property type="match status" value="1"/>
</dbReference>
<gene>
    <name evidence="2" type="ORF">QBC37DRAFT_476582</name>
</gene>